<proteinExistence type="predicted"/>
<evidence type="ECO:0000259" key="7">
    <source>
        <dbReference type="Pfam" id="PF04932"/>
    </source>
</evidence>
<feature type="transmembrane region" description="Helical" evidence="6">
    <location>
        <begin position="181"/>
        <end position="197"/>
    </location>
</feature>
<feature type="transmembrane region" description="Helical" evidence="6">
    <location>
        <begin position="109"/>
        <end position="127"/>
    </location>
</feature>
<dbReference type="RefSeq" id="WP_201076502.1">
    <property type="nucleotide sequence ID" value="NZ_CP067420.1"/>
</dbReference>
<dbReference type="GO" id="GO:0016874">
    <property type="term" value="F:ligase activity"/>
    <property type="evidence" value="ECO:0007669"/>
    <property type="project" value="UniProtKB-KW"/>
</dbReference>
<evidence type="ECO:0000256" key="5">
    <source>
        <dbReference type="SAM" id="MobiDB-lite"/>
    </source>
</evidence>
<reference evidence="8" key="1">
    <citation type="submission" date="2021-02" db="EMBL/GenBank/DDBJ databases">
        <title>Skermanella TT6 skin isolate.</title>
        <authorList>
            <person name="Lee K."/>
            <person name="Ganzorig M."/>
        </authorList>
    </citation>
    <scope>NUCLEOTIDE SEQUENCE</scope>
    <source>
        <strain evidence="8">TT6</strain>
    </source>
</reference>
<evidence type="ECO:0000256" key="1">
    <source>
        <dbReference type="ARBA" id="ARBA00004141"/>
    </source>
</evidence>
<feature type="transmembrane region" description="Helical" evidence="6">
    <location>
        <begin position="139"/>
        <end position="161"/>
    </location>
</feature>
<gene>
    <name evidence="8" type="ORF">IGS68_00530</name>
</gene>
<dbReference type="InterPro" id="IPR007016">
    <property type="entry name" value="O-antigen_ligase-rel_domated"/>
</dbReference>
<accession>A0ABX7B607</accession>
<dbReference type="InterPro" id="IPR051533">
    <property type="entry name" value="WaaL-like"/>
</dbReference>
<feature type="transmembrane region" description="Helical" evidence="6">
    <location>
        <begin position="371"/>
        <end position="388"/>
    </location>
</feature>
<keyword evidence="3 6" id="KW-1133">Transmembrane helix</keyword>
<sequence length="443" mass="49504">MTDFQFYLMRNLERVFCVLALMVLAGALAPYLFAFRSGIEMNRDFADEVDSGNIKFQAATLTIYSIGLLYILAERVRLPKLLIGNWALLALTGLALFSALWSYYPDATFRRAVALALTTTFAFYLVLRYTPRELMELVGWALMLGAVLSLILVILYPTSTIHQGPPLGGSWLGSFGHKNRLGRMMALGVIIFSLLMMERGGKQRWFTWAGLGMCAFMLAMSQSRTAWITTVVLLLLIYVLRFLRGARLPMSLRVGSLLILGFAMVMAVTQFLVVGLEAVGRDLTFTGRTTIWTHAITAGMNHSMLGAGYRAFWTPEGASYVYARIWATIGNGHNGYLDVWLELGFVGFGLFLVVFFTGIKRAYSRLIGSNDIAGLFYMLLMIYTLIYSMTEKFLLEQSELTWTLIMVTLLYLTPRRAMATERRNAPVPSGAGRPLQGYPAPGE</sequence>
<keyword evidence="9" id="KW-1185">Reference proteome</keyword>
<dbReference type="Proteomes" id="UP000595197">
    <property type="component" value="Chromosome"/>
</dbReference>
<feature type="transmembrane region" description="Helical" evidence="6">
    <location>
        <begin position="394"/>
        <end position="413"/>
    </location>
</feature>
<dbReference type="Pfam" id="PF04932">
    <property type="entry name" value="Wzy_C"/>
    <property type="match status" value="1"/>
</dbReference>
<feature type="transmembrane region" description="Helical" evidence="6">
    <location>
        <begin position="339"/>
        <end position="359"/>
    </location>
</feature>
<keyword evidence="2 6" id="KW-0812">Transmembrane</keyword>
<feature type="transmembrane region" description="Helical" evidence="6">
    <location>
        <begin position="255"/>
        <end position="276"/>
    </location>
</feature>
<feature type="transmembrane region" description="Helical" evidence="6">
    <location>
        <begin position="204"/>
        <end position="220"/>
    </location>
</feature>
<keyword evidence="8" id="KW-0436">Ligase</keyword>
<dbReference type="PANTHER" id="PTHR37422:SF13">
    <property type="entry name" value="LIPOPOLYSACCHARIDE BIOSYNTHESIS PROTEIN PA4999-RELATED"/>
    <property type="match status" value="1"/>
</dbReference>
<evidence type="ECO:0000256" key="3">
    <source>
        <dbReference type="ARBA" id="ARBA00022989"/>
    </source>
</evidence>
<comment type="subcellular location">
    <subcellularLocation>
        <location evidence="1">Membrane</location>
        <topology evidence="1">Multi-pass membrane protein</topology>
    </subcellularLocation>
</comment>
<evidence type="ECO:0000313" key="8">
    <source>
        <dbReference type="EMBL" id="QQP89804.1"/>
    </source>
</evidence>
<evidence type="ECO:0000256" key="4">
    <source>
        <dbReference type="ARBA" id="ARBA00023136"/>
    </source>
</evidence>
<feature type="transmembrane region" description="Helical" evidence="6">
    <location>
        <begin position="54"/>
        <end position="73"/>
    </location>
</feature>
<dbReference type="EMBL" id="CP067420">
    <property type="protein sequence ID" value="QQP89804.1"/>
    <property type="molecule type" value="Genomic_DNA"/>
</dbReference>
<name>A0ABX7B607_9PROT</name>
<feature type="transmembrane region" description="Helical" evidence="6">
    <location>
        <begin position="226"/>
        <end position="243"/>
    </location>
</feature>
<organism evidence="8 9">
    <name type="scientific">Skermanella cutis</name>
    <dbReference type="NCBI Taxonomy" id="2775420"/>
    <lineage>
        <taxon>Bacteria</taxon>
        <taxon>Pseudomonadati</taxon>
        <taxon>Pseudomonadota</taxon>
        <taxon>Alphaproteobacteria</taxon>
        <taxon>Rhodospirillales</taxon>
        <taxon>Azospirillaceae</taxon>
        <taxon>Skermanella</taxon>
    </lineage>
</organism>
<feature type="region of interest" description="Disordered" evidence="5">
    <location>
        <begin position="422"/>
        <end position="443"/>
    </location>
</feature>
<evidence type="ECO:0000256" key="6">
    <source>
        <dbReference type="SAM" id="Phobius"/>
    </source>
</evidence>
<feature type="transmembrane region" description="Helical" evidence="6">
    <location>
        <begin position="85"/>
        <end position="103"/>
    </location>
</feature>
<evidence type="ECO:0000256" key="2">
    <source>
        <dbReference type="ARBA" id="ARBA00022692"/>
    </source>
</evidence>
<keyword evidence="4 6" id="KW-0472">Membrane</keyword>
<evidence type="ECO:0000313" key="9">
    <source>
        <dbReference type="Proteomes" id="UP000595197"/>
    </source>
</evidence>
<dbReference type="PANTHER" id="PTHR37422">
    <property type="entry name" value="TEICHURONIC ACID BIOSYNTHESIS PROTEIN TUAE"/>
    <property type="match status" value="1"/>
</dbReference>
<feature type="transmembrane region" description="Helical" evidence="6">
    <location>
        <begin position="12"/>
        <end position="34"/>
    </location>
</feature>
<feature type="domain" description="O-antigen ligase-related" evidence="7">
    <location>
        <begin position="211"/>
        <end position="352"/>
    </location>
</feature>
<protein>
    <submittedName>
        <fullName evidence="8">O-antigen ligase family protein</fullName>
    </submittedName>
</protein>